<protein>
    <recommendedName>
        <fullName evidence="2">Reverse transcriptase domain-containing protein</fullName>
    </recommendedName>
</protein>
<comment type="caution">
    <text evidence="1">The sequence shown here is derived from an EMBL/GenBank/DDBJ whole genome shotgun (WGS) entry which is preliminary data.</text>
</comment>
<evidence type="ECO:0000313" key="1">
    <source>
        <dbReference type="EMBL" id="KAL0427870.1"/>
    </source>
</evidence>
<name>A0AAW2VEP3_9LAMI</name>
<accession>A0AAW2VEP3</accession>
<organism evidence="1">
    <name type="scientific">Sesamum latifolium</name>
    <dbReference type="NCBI Taxonomy" id="2727402"/>
    <lineage>
        <taxon>Eukaryota</taxon>
        <taxon>Viridiplantae</taxon>
        <taxon>Streptophyta</taxon>
        <taxon>Embryophyta</taxon>
        <taxon>Tracheophyta</taxon>
        <taxon>Spermatophyta</taxon>
        <taxon>Magnoliopsida</taxon>
        <taxon>eudicotyledons</taxon>
        <taxon>Gunneridae</taxon>
        <taxon>Pentapetalae</taxon>
        <taxon>asterids</taxon>
        <taxon>lamiids</taxon>
        <taxon>Lamiales</taxon>
        <taxon>Pedaliaceae</taxon>
        <taxon>Sesamum</taxon>
    </lineage>
</organism>
<reference evidence="1" key="1">
    <citation type="submission" date="2020-06" db="EMBL/GenBank/DDBJ databases">
        <authorList>
            <person name="Li T."/>
            <person name="Hu X."/>
            <person name="Zhang T."/>
            <person name="Song X."/>
            <person name="Zhang H."/>
            <person name="Dai N."/>
            <person name="Sheng W."/>
            <person name="Hou X."/>
            <person name="Wei L."/>
        </authorList>
    </citation>
    <scope>NUCLEOTIDE SEQUENCE</scope>
    <source>
        <strain evidence="1">KEN1</strain>
        <tissue evidence="1">Leaf</tissue>
    </source>
</reference>
<dbReference type="AlphaFoldDB" id="A0AAW2VEP3"/>
<gene>
    <name evidence="1" type="ORF">Slati_2961800</name>
</gene>
<reference evidence="1" key="2">
    <citation type="journal article" date="2024" name="Plant">
        <title>Genomic evolution and insights into agronomic trait innovations of Sesamum species.</title>
        <authorList>
            <person name="Miao H."/>
            <person name="Wang L."/>
            <person name="Qu L."/>
            <person name="Liu H."/>
            <person name="Sun Y."/>
            <person name="Le M."/>
            <person name="Wang Q."/>
            <person name="Wei S."/>
            <person name="Zheng Y."/>
            <person name="Lin W."/>
            <person name="Duan Y."/>
            <person name="Cao H."/>
            <person name="Xiong S."/>
            <person name="Wang X."/>
            <person name="Wei L."/>
            <person name="Li C."/>
            <person name="Ma Q."/>
            <person name="Ju M."/>
            <person name="Zhao R."/>
            <person name="Li G."/>
            <person name="Mu C."/>
            <person name="Tian Q."/>
            <person name="Mei H."/>
            <person name="Zhang T."/>
            <person name="Gao T."/>
            <person name="Zhang H."/>
        </authorList>
    </citation>
    <scope>NUCLEOTIDE SEQUENCE</scope>
    <source>
        <strain evidence="1">KEN1</strain>
    </source>
</reference>
<proteinExistence type="predicted"/>
<evidence type="ECO:0008006" key="2">
    <source>
        <dbReference type="Google" id="ProtNLM"/>
    </source>
</evidence>
<sequence length="79" mass="8970">MRKVWMKLDFINEAREMAVARIAMYKARMAKVYNARVRPRNFQVGDLILRKAEASGPVGKLDPKCEGPYKVMEIINGGA</sequence>
<dbReference type="EMBL" id="JACGWN010000010">
    <property type="protein sequence ID" value="KAL0427870.1"/>
    <property type="molecule type" value="Genomic_DNA"/>
</dbReference>